<accession>A0AAW0R5N9</accession>
<organism evidence="3 4">
    <name type="scientific">Apiospora kogelbergensis</name>
    <dbReference type="NCBI Taxonomy" id="1337665"/>
    <lineage>
        <taxon>Eukaryota</taxon>
        <taxon>Fungi</taxon>
        <taxon>Dikarya</taxon>
        <taxon>Ascomycota</taxon>
        <taxon>Pezizomycotina</taxon>
        <taxon>Sordariomycetes</taxon>
        <taxon>Xylariomycetidae</taxon>
        <taxon>Amphisphaeriales</taxon>
        <taxon>Apiosporaceae</taxon>
        <taxon>Apiospora</taxon>
    </lineage>
</organism>
<reference evidence="3 4" key="1">
    <citation type="submission" date="2023-01" db="EMBL/GenBank/DDBJ databases">
        <title>Analysis of 21 Apiospora genomes using comparative genomics revels a genus with tremendous synthesis potential of carbohydrate active enzymes and secondary metabolites.</title>
        <authorList>
            <person name="Sorensen T."/>
        </authorList>
    </citation>
    <scope>NUCLEOTIDE SEQUENCE [LARGE SCALE GENOMIC DNA]</scope>
    <source>
        <strain evidence="3 4">CBS 117206</strain>
    </source>
</reference>
<dbReference type="EMBL" id="JAQQWP010000003">
    <property type="protein sequence ID" value="KAK8124202.1"/>
    <property type="molecule type" value="Genomic_DNA"/>
</dbReference>
<evidence type="ECO:0000313" key="3">
    <source>
        <dbReference type="EMBL" id="KAK8124202.1"/>
    </source>
</evidence>
<comment type="caution">
    <text evidence="3">The sequence shown here is derived from an EMBL/GenBank/DDBJ whole genome shotgun (WGS) entry which is preliminary data.</text>
</comment>
<proteinExistence type="predicted"/>
<keyword evidence="2" id="KW-0732">Signal</keyword>
<evidence type="ECO:0000256" key="1">
    <source>
        <dbReference type="SAM" id="Coils"/>
    </source>
</evidence>
<keyword evidence="4" id="KW-1185">Reference proteome</keyword>
<feature type="signal peptide" evidence="2">
    <location>
        <begin position="1"/>
        <end position="24"/>
    </location>
</feature>
<evidence type="ECO:0000256" key="2">
    <source>
        <dbReference type="SAM" id="SignalP"/>
    </source>
</evidence>
<feature type="coiled-coil region" evidence="1">
    <location>
        <begin position="25"/>
        <end position="52"/>
    </location>
</feature>
<feature type="chain" id="PRO_5043945659" description="Fungal N-terminal domain-containing protein" evidence="2">
    <location>
        <begin position="25"/>
        <end position="142"/>
    </location>
</feature>
<dbReference type="Proteomes" id="UP001392437">
    <property type="component" value="Unassembled WGS sequence"/>
</dbReference>
<protein>
    <recommendedName>
        <fullName evidence="5">Fungal N-terminal domain-containing protein</fullName>
    </recommendedName>
</protein>
<gene>
    <name evidence="3" type="ORF">PG999_004120</name>
</gene>
<sequence>MAAEVGLAASVAGLLSLGIQLTSGITSFLDALENRQDELESARRQNVALTAALATIKTARFQNQQHNYAIIQSTQSCEAELRAVESLLAELANCDTSTWQKRLKNKKQKFSYAFDRKKVQLLVHRLQNANEILQLTISGLGL</sequence>
<name>A0AAW0R5N9_9PEZI</name>
<evidence type="ECO:0008006" key="5">
    <source>
        <dbReference type="Google" id="ProtNLM"/>
    </source>
</evidence>
<dbReference type="AlphaFoldDB" id="A0AAW0R5N9"/>
<evidence type="ECO:0000313" key="4">
    <source>
        <dbReference type="Proteomes" id="UP001392437"/>
    </source>
</evidence>
<keyword evidence="1" id="KW-0175">Coiled coil</keyword>